<reference evidence="1" key="1">
    <citation type="journal article" date="2016" name="PLoS ONE">
        <title>Genome of Cnaphalocrocis medinalis Granulovirus, the First Crambidae-Infecting Betabaculovirus Isolated from Rice Leaffolder to Sequenced.</title>
        <authorList>
            <person name="Han G."/>
            <person name="Xu J."/>
            <person name="Liu Q."/>
            <person name="Li C."/>
            <person name="Xu H."/>
            <person name="Lu Z."/>
        </authorList>
    </citation>
    <scope>NUCLEOTIDE SEQUENCE</scope>
</reference>
<name>A0A109WLY9_9BBAC</name>
<organism evidence="1">
    <name type="scientific">Cnaphalocrocis medinalis granulovirus</name>
    <dbReference type="NCBI Taxonomy" id="1750712"/>
    <lineage>
        <taxon>Viruses</taxon>
        <taxon>Viruses incertae sedis</taxon>
        <taxon>Naldaviricetes</taxon>
        <taxon>Lefavirales</taxon>
        <taxon>Baculoviridae</taxon>
        <taxon>Betabaculovirus</taxon>
        <taxon>Betabaculovirus cnamedinalis</taxon>
    </lineage>
</organism>
<sequence>MSILINTIIPSLSSSSSSSSLNPIFYRVYLDDNIMYPLYVTKILLQCTLGKRVINDIDWIKSRKHCLFVKKKYTVKLLHNITFFYPNGLMFKTLKINNETEEEEEHE</sequence>
<accession>A0A109WLY9</accession>
<proteinExistence type="predicted"/>
<evidence type="ECO:0000313" key="1">
    <source>
        <dbReference type="EMBL" id="ALN42001.1"/>
    </source>
</evidence>
<dbReference type="EMBL" id="KP658210">
    <property type="protein sequence ID" value="ALN42001.1"/>
    <property type="molecule type" value="Genomic_DNA"/>
</dbReference>
<protein>
    <submittedName>
        <fullName evidence="1">Lef-6</fullName>
    </submittedName>
</protein>